<name>A0ABX7Q883_9BACT</name>
<dbReference type="PANTHER" id="PTHR22617">
    <property type="entry name" value="CHEMOTAXIS SENSOR HISTIDINE KINASE-RELATED"/>
    <property type="match status" value="1"/>
</dbReference>
<proteinExistence type="predicted"/>
<reference evidence="2 3" key="1">
    <citation type="submission" date="2021-03" db="EMBL/GenBank/DDBJ databases">
        <title>Geobacter metallireducens gen. nov. sp. nov., a microorganism capable of coupling the complete oxidation of organic compounds to the reduction of iron and other metals.</title>
        <authorList>
            <person name="Li Y."/>
        </authorList>
    </citation>
    <scope>NUCLEOTIDE SEQUENCE [LARGE SCALE GENOMIC DNA]</scope>
    <source>
        <strain evidence="2 3">Jerry-YX</strain>
    </source>
</reference>
<dbReference type="Gene3D" id="2.30.30.40">
    <property type="entry name" value="SH3 Domains"/>
    <property type="match status" value="1"/>
</dbReference>
<gene>
    <name evidence="2" type="ORF">JZM60_04490</name>
</gene>
<sequence>MTSLPNFYRDRSTAGKPLHLVGFRIGKEEYCFDILKVQEIIRMLPITTVPASPPHVEGIINLRGRVVPIIDFRKRFNISGECTVEEAEKVIVVTSSKHATVGFVVDALTQVMKLPLEDLSPAPAGTAGCDAEAIRGIGNARDRLVIVLDLEKMFTSDEISDLKGAISSRPEEYF</sequence>
<feature type="domain" description="CheW-like" evidence="1">
    <location>
        <begin position="17"/>
        <end position="159"/>
    </location>
</feature>
<dbReference type="SMART" id="SM00260">
    <property type="entry name" value="CheW"/>
    <property type="match status" value="1"/>
</dbReference>
<dbReference type="EMBL" id="CP071382">
    <property type="protein sequence ID" value="QSV47331.1"/>
    <property type="molecule type" value="Genomic_DNA"/>
</dbReference>
<dbReference type="Proteomes" id="UP000663651">
    <property type="component" value="Chromosome"/>
</dbReference>
<evidence type="ECO:0000313" key="2">
    <source>
        <dbReference type="EMBL" id="QSV47331.1"/>
    </source>
</evidence>
<evidence type="ECO:0000259" key="1">
    <source>
        <dbReference type="PROSITE" id="PS50851"/>
    </source>
</evidence>
<dbReference type="InterPro" id="IPR036061">
    <property type="entry name" value="CheW-like_dom_sf"/>
</dbReference>
<protein>
    <submittedName>
        <fullName evidence="2">Purine-binding chemotaxis protein CheW</fullName>
    </submittedName>
</protein>
<dbReference type="PROSITE" id="PS50851">
    <property type="entry name" value="CHEW"/>
    <property type="match status" value="1"/>
</dbReference>
<dbReference type="Gene3D" id="2.40.50.180">
    <property type="entry name" value="CheA-289, Domain 4"/>
    <property type="match status" value="1"/>
</dbReference>
<dbReference type="InterPro" id="IPR002545">
    <property type="entry name" value="CheW-lke_dom"/>
</dbReference>
<dbReference type="SUPFAM" id="SSF50341">
    <property type="entry name" value="CheW-like"/>
    <property type="match status" value="1"/>
</dbReference>
<accession>A0ABX7Q883</accession>
<dbReference type="CDD" id="cd00732">
    <property type="entry name" value="CheW"/>
    <property type="match status" value="1"/>
</dbReference>
<dbReference type="Pfam" id="PF01584">
    <property type="entry name" value="CheW"/>
    <property type="match status" value="1"/>
</dbReference>
<dbReference type="InterPro" id="IPR039315">
    <property type="entry name" value="CheW"/>
</dbReference>
<organism evidence="2 3">
    <name type="scientific">Geobacter benzoatilyticus</name>
    <dbReference type="NCBI Taxonomy" id="2815309"/>
    <lineage>
        <taxon>Bacteria</taxon>
        <taxon>Pseudomonadati</taxon>
        <taxon>Thermodesulfobacteriota</taxon>
        <taxon>Desulfuromonadia</taxon>
        <taxon>Geobacterales</taxon>
        <taxon>Geobacteraceae</taxon>
        <taxon>Geobacter</taxon>
    </lineage>
</organism>
<keyword evidence="3" id="KW-1185">Reference proteome</keyword>
<dbReference type="PANTHER" id="PTHR22617:SF23">
    <property type="entry name" value="CHEMOTAXIS PROTEIN CHEW"/>
    <property type="match status" value="1"/>
</dbReference>
<evidence type="ECO:0000313" key="3">
    <source>
        <dbReference type="Proteomes" id="UP000663651"/>
    </source>
</evidence>